<dbReference type="GO" id="GO:0004852">
    <property type="term" value="F:uroporphyrinogen-III synthase activity"/>
    <property type="evidence" value="ECO:0007669"/>
    <property type="project" value="UniProtKB-EC"/>
</dbReference>
<dbReference type="SUPFAM" id="SSF69618">
    <property type="entry name" value="HemD-like"/>
    <property type="match status" value="1"/>
</dbReference>
<protein>
    <submittedName>
        <fullName evidence="2">Uroporphyrinogen-III synthase</fullName>
        <ecNumber evidence="2">4.2.1.75</ecNumber>
    </submittedName>
</protein>
<dbReference type="Proteomes" id="UP001589683">
    <property type="component" value="Unassembled WGS sequence"/>
</dbReference>
<dbReference type="CDD" id="cd06578">
    <property type="entry name" value="HemD"/>
    <property type="match status" value="1"/>
</dbReference>
<proteinExistence type="predicted"/>
<comment type="caution">
    <text evidence="2">The sequence shown here is derived from an EMBL/GenBank/DDBJ whole genome shotgun (WGS) entry which is preliminary data.</text>
</comment>
<evidence type="ECO:0000313" key="3">
    <source>
        <dbReference type="Proteomes" id="UP001589683"/>
    </source>
</evidence>
<evidence type="ECO:0000313" key="2">
    <source>
        <dbReference type="EMBL" id="MFB9233815.1"/>
    </source>
</evidence>
<dbReference type="InterPro" id="IPR003754">
    <property type="entry name" value="4pyrrol_synth_uPrphyn_synth"/>
</dbReference>
<sequence length="236" mass="25294">MAQFTPTLLLTRPQMQAERFASICQSEFGDTVKIIVSPVVQIKSETPDIQPERFEGFIFTSENAVLAAKNLWPHLQGPAFCVGDRTAKVAGDAGYESISANGTAEDLIRMIRELKPAGPLLHLRGRQTRGDIAQTLTKAGLQTTEAILYRQVPAELTDEANECLLGESLVILPLFSPQGAKLFFKQVKTVTAPLRIVALSEAVKAEISGSVQAKTVVSAHPGGLGMIDAIAGLIDA</sequence>
<gene>
    <name evidence="2" type="ORF">ACFFUT_18630</name>
</gene>
<keyword evidence="3" id="KW-1185">Reference proteome</keyword>
<dbReference type="InterPro" id="IPR036108">
    <property type="entry name" value="4pyrrol_syn_uPrphyn_synt_sf"/>
</dbReference>
<dbReference type="Gene3D" id="3.40.50.10090">
    <property type="match status" value="2"/>
</dbReference>
<dbReference type="EC" id="4.2.1.75" evidence="2"/>
<name>A0ABV5JK32_9RHOB</name>
<keyword evidence="2" id="KW-0456">Lyase</keyword>
<dbReference type="Pfam" id="PF02602">
    <property type="entry name" value="HEM4"/>
    <property type="match status" value="1"/>
</dbReference>
<reference evidence="2 3" key="1">
    <citation type="submission" date="2024-09" db="EMBL/GenBank/DDBJ databases">
        <authorList>
            <person name="Sun Q."/>
            <person name="Mori K."/>
        </authorList>
    </citation>
    <scope>NUCLEOTIDE SEQUENCE [LARGE SCALE GENOMIC DNA]</scope>
    <source>
        <strain evidence="2 3">CECT 8726</strain>
    </source>
</reference>
<accession>A0ABV5JK32</accession>
<evidence type="ECO:0000259" key="1">
    <source>
        <dbReference type="Pfam" id="PF02602"/>
    </source>
</evidence>
<feature type="domain" description="Tetrapyrrole biosynthesis uroporphyrinogen III synthase" evidence="1">
    <location>
        <begin position="35"/>
        <end position="226"/>
    </location>
</feature>
<dbReference type="EMBL" id="JBHMEA010000051">
    <property type="protein sequence ID" value="MFB9233815.1"/>
    <property type="molecule type" value="Genomic_DNA"/>
</dbReference>
<dbReference type="RefSeq" id="WP_213889735.1">
    <property type="nucleotide sequence ID" value="NZ_JAGFNU010000007.1"/>
</dbReference>
<organism evidence="2 3">
    <name type="scientific">Pseudohalocynthiibacter aestuariivivens</name>
    <dbReference type="NCBI Taxonomy" id="1591409"/>
    <lineage>
        <taxon>Bacteria</taxon>
        <taxon>Pseudomonadati</taxon>
        <taxon>Pseudomonadota</taxon>
        <taxon>Alphaproteobacteria</taxon>
        <taxon>Rhodobacterales</taxon>
        <taxon>Paracoccaceae</taxon>
        <taxon>Pseudohalocynthiibacter</taxon>
    </lineage>
</organism>